<evidence type="ECO:0000256" key="2">
    <source>
        <dbReference type="SAM" id="MobiDB-lite"/>
    </source>
</evidence>
<protein>
    <recommendedName>
        <fullName evidence="3">Ras-GAP domain-containing protein</fullName>
    </recommendedName>
</protein>
<evidence type="ECO:0000256" key="1">
    <source>
        <dbReference type="ARBA" id="ARBA00022468"/>
    </source>
</evidence>
<dbReference type="Pfam" id="PF00616">
    <property type="entry name" value="RasGAP"/>
    <property type="match status" value="1"/>
</dbReference>
<comment type="caution">
    <text evidence="4">The sequence shown here is derived from an EMBL/GenBank/DDBJ whole genome shotgun (WGS) entry which is preliminary data.</text>
</comment>
<dbReference type="AlphaFoldDB" id="A0A8K0JJX6"/>
<keyword evidence="1" id="KW-0343">GTPase activation</keyword>
<keyword evidence="5" id="KW-1185">Reference proteome</keyword>
<reference evidence="4" key="1">
    <citation type="submission" date="2020-04" db="EMBL/GenBank/DDBJ databases">
        <title>Analysis of mating type loci in Filobasidium floriforme.</title>
        <authorList>
            <person name="Nowrousian M."/>
        </authorList>
    </citation>
    <scope>NUCLEOTIDE SEQUENCE</scope>
    <source>
        <strain evidence="4">CBS 6242</strain>
    </source>
</reference>
<name>A0A8K0JJX6_9TREE</name>
<feature type="compositionally biased region" description="Low complexity" evidence="2">
    <location>
        <begin position="535"/>
        <end position="567"/>
    </location>
</feature>
<dbReference type="Gene3D" id="1.10.506.10">
    <property type="entry name" value="GTPase Activation - p120gap, domain 1"/>
    <property type="match status" value="1"/>
</dbReference>
<evidence type="ECO:0000313" key="5">
    <source>
        <dbReference type="Proteomes" id="UP000812966"/>
    </source>
</evidence>
<evidence type="ECO:0000313" key="4">
    <source>
        <dbReference type="EMBL" id="KAG7527626.1"/>
    </source>
</evidence>
<dbReference type="Proteomes" id="UP000812966">
    <property type="component" value="Unassembled WGS sequence"/>
</dbReference>
<proteinExistence type="predicted"/>
<dbReference type="SMART" id="SM00323">
    <property type="entry name" value="RasGAP"/>
    <property type="match status" value="1"/>
</dbReference>
<feature type="domain" description="Ras-GAP" evidence="3">
    <location>
        <begin position="235"/>
        <end position="417"/>
    </location>
</feature>
<feature type="compositionally biased region" description="Low complexity" evidence="2">
    <location>
        <begin position="580"/>
        <end position="589"/>
    </location>
</feature>
<dbReference type="EMBL" id="JABELV010000253">
    <property type="protein sequence ID" value="KAG7527626.1"/>
    <property type="molecule type" value="Genomic_DNA"/>
</dbReference>
<dbReference type="InterPro" id="IPR001936">
    <property type="entry name" value="RasGAP_dom"/>
</dbReference>
<gene>
    <name evidence="4" type="ORF">FFLO_06748</name>
</gene>
<sequence>MSTNLTRNDARPSPSLYSAFSVNGTGSKAEWARIWRSLEIKIQDVKDLNLASPPWVTESNGLVNRPAPPKRGMLRSISSGFGQSLKGLIDEEEVRQKQEDTLYWSISVDGQTMARTPKRRVDTTTWTEVVKLEDIDEWHKCTLRLYRRTRFSNQAPETVCLGYVRVDARDLDADQTYEKKLPLLAFLTSDVLGQVRLTIKSDQLNIKGLAAYDVITQAIHSGDAKRIYKVAENASAEGGAAALCRIALAKGLLEPLICALIDEEVQTPSATLFRSNTPLTRCLEYIMRIQAVDYVRDTIGDDMRTLCSDTSLESGPISGASDVSVAVSRIWDKIYMSRHEFPPNLRWVFSYLLKAVARHHPNNKPLQLHSVSAFIFLRLIGPCIMWPETFGIVDFHPREEVEQKLKAIAKSLINLGFLIEPKEGDRSPLDAHFSGDFHRDNVAAMMDYLAVCASCDSPLHTNEDKSHPDLQNALSTRQAALMPSHTDSEAVLHVARELLVDVAKDAAWLYRIRQQKSAAEARKDSAASNAPKMRTVSMTSSQSGQSVSIGSSPQSRTSTLPTTNEGEPNPPEPKRKSRRPGSSSSRPVLVGPPPIIGQRTSSINRQPVKMVSLGQPI</sequence>
<dbReference type="InterPro" id="IPR039360">
    <property type="entry name" value="Ras_GTPase"/>
</dbReference>
<dbReference type="PANTHER" id="PTHR10194:SF60">
    <property type="entry name" value="RAS GTPASE-ACTIVATING PROTEIN RASKOL"/>
    <property type="match status" value="1"/>
</dbReference>
<dbReference type="PANTHER" id="PTHR10194">
    <property type="entry name" value="RAS GTPASE-ACTIVATING PROTEINS"/>
    <property type="match status" value="1"/>
</dbReference>
<organism evidence="4 5">
    <name type="scientific">Filobasidium floriforme</name>
    <dbReference type="NCBI Taxonomy" id="5210"/>
    <lineage>
        <taxon>Eukaryota</taxon>
        <taxon>Fungi</taxon>
        <taxon>Dikarya</taxon>
        <taxon>Basidiomycota</taxon>
        <taxon>Agaricomycotina</taxon>
        <taxon>Tremellomycetes</taxon>
        <taxon>Filobasidiales</taxon>
        <taxon>Filobasidiaceae</taxon>
        <taxon>Filobasidium</taxon>
    </lineage>
</organism>
<feature type="region of interest" description="Disordered" evidence="2">
    <location>
        <begin position="518"/>
        <end position="617"/>
    </location>
</feature>
<evidence type="ECO:0000259" key="3">
    <source>
        <dbReference type="PROSITE" id="PS50018"/>
    </source>
</evidence>
<dbReference type="GO" id="GO:0005096">
    <property type="term" value="F:GTPase activator activity"/>
    <property type="evidence" value="ECO:0007669"/>
    <property type="project" value="UniProtKB-KW"/>
</dbReference>
<dbReference type="InterPro" id="IPR008936">
    <property type="entry name" value="Rho_GTPase_activation_prot"/>
</dbReference>
<dbReference type="PROSITE" id="PS50018">
    <property type="entry name" value="RAS_GTPASE_ACTIV_2"/>
    <property type="match status" value="1"/>
</dbReference>
<dbReference type="SUPFAM" id="SSF48350">
    <property type="entry name" value="GTPase activation domain, GAP"/>
    <property type="match status" value="1"/>
</dbReference>
<dbReference type="CDD" id="cd04519">
    <property type="entry name" value="RasGAP"/>
    <property type="match status" value="1"/>
</dbReference>
<accession>A0A8K0JJX6</accession>